<reference evidence="1 2" key="1">
    <citation type="submission" date="2018-06" db="EMBL/GenBank/DDBJ databases">
        <title>The Genome of Cuscuta australis (Dodder) Provides Insight into the Evolution of Plant Parasitism.</title>
        <authorList>
            <person name="Liu H."/>
        </authorList>
    </citation>
    <scope>NUCLEOTIDE SEQUENCE [LARGE SCALE GENOMIC DNA]</scope>
    <source>
        <strain evidence="2">cv. Yunnan</strain>
        <tissue evidence="1">Vines</tissue>
    </source>
</reference>
<evidence type="ECO:0000313" key="2">
    <source>
        <dbReference type="Proteomes" id="UP000249390"/>
    </source>
</evidence>
<evidence type="ECO:0008006" key="3">
    <source>
        <dbReference type="Google" id="ProtNLM"/>
    </source>
</evidence>
<keyword evidence="2" id="KW-1185">Reference proteome</keyword>
<dbReference type="InterPro" id="IPR012881">
    <property type="entry name" value="DUF1685"/>
</dbReference>
<dbReference type="PANTHER" id="PTHR33785:SF12">
    <property type="entry name" value="DUF1685 FAMILY PROTEIN"/>
    <property type="match status" value="1"/>
</dbReference>
<accession>A0A328DG82</accession>
<gene>
    <name evidence="1" type="ORF">DM860_003496</name>
</gene>
<dbReference type="AlphaFoldDB" id="A0A328DG82"/>
<evidence type="ECO:0000313" key="1">
    <source>
        <dbReference type="EMBL" id="RAL44737.1"/>
    </source>
</evidence>
<dbReference type="EMBL" id="NQVE01000142">
    <property type="protein sequence ID" value="RAL44737.1"/>
    <property type="molecule type" value="Genomic_DNA"/>
</dbReference>
<organism evidence="1 2">
    <name type="scientific">Cuscuta australis</name>
    <dbReference type="NCBI Taxonomy" id="267555"/>
    <lineage>
        <taxon>Eukaryota</taxon>
        <taxon>Viridiplantae</taxon>
        <taxon>Streptophyta</taxon>
        <taxon>Embryophyta</taxon>
        <taxon>Tracheophyta</taxon>
        <taxon>Spermatophyta</taxon>
        <taxon>Magnoliopsida</taxon>
        <taxon>eudicotyledons</taxon>
        <taxon>Gunneridae</taxon>
        <taxon>Pentapetalae</taxon>
        <taxon>asterids</taxon>
        <taxon>lamiids</taxon>
        <taxon>Solanales</taxon>
        <taxon>Convolvulaceae</taxon>
        <taxon>Cuscuteae</taxon>
        <taxon>Cuscuta</taxon>
        <taxon>Cuscuta subgen. Grammica</taxon>
        <taxon>Cuscuta sect. Cleistogrammica</taxon>
    </lineage>
</organism>
<proteinExistence type="predicted"/>
<sequence>MEPKTRAMHNKCRSRTGAEAGPCSSLIKSFSDLEFEELKGFMDLGFDFPEDPADSRLVEIVPGLRKLMKKKNCGSRKENCSRSRPYLSEAWESMNNEKGILKKKKNEWGIPFLRDESDMKASLRQWAFTVASTFR</sequence>
<comment type="caution">
    <text evidence="1">The sequence shown here is derived from an EMBL/GenBank/DDBJ whole genome shotgun (WGS) entry which is preliminary data.</text>
</comment>
<dbReference type="PANTHER" id="PTHR33785">
    <property type="entry name" value="OS06G0550800 PROTEIN"/>
    <property type="match status" value="1"/>
</dbReference>
<name>A0A328DG82_9ASTE</name>
<dbReference type="Pfam" id="PF07939">
    <property type="entry name" value="DUF1685"/>
    <property type="match status" value="1"/>
</dbReference>
<protein>
    <recommendedName>
        <fullName evidence="3">DUF1685 domain-containing protein</fullName>
    </recommendedName>
</protein>
<dbReference type="Proteomes" id="UP000249390">
    <property type="component" value="Unassembled WGS sequence"/>
</dbReference>